<proteinExistence type="predicted"/>
<name>A0A7C9BIA5_9BACT</name>
<keyword evidence="2" id="KW-1185">Reference proteome</keyword>
<dbReference type="EMBL" id="WHLY01000002">
    <property type="protein sequence ID" value="MPR34437.1"/>
    <property type="molecule type" value="Genomic_DNA"/>
</dbReference>
<evidence type="ECO:0000313" key="2">
    <source>
        <dbReference type="Proteomes" id="UP000479293"/>
    </source>
</evidence>
<dbReference type="Proteomes" id="UP000479293">
    <property type="component" value="Unassembled WGS sequence"/>
</dbReference>
<accession>A0A7C9BIA5</accession>
<protein>
    <submittedName>
        <fullName evidence="1">Outer membrane beta-barrel protein</fullName>
    </submittedName>
</protein>
<evidence type="ECO:0000313" key="1">
    <source>
        <dbReference type="EMBL" id="MPR34437.1"/>
    </source>
</evidence>
<organism evidence="1 2">
    <name type="scientific">Salmonirosea aquatica</name>
    <dbReference type="NCBI Taxonomy" id="2654236"/>
    <lineage>
        <taxon>Bacteria</taxon>
        <taxon>Pseudomonadati</taxon>
        <taxon>Bacteroidota</taxon>
        <taxon>Cytophagia</taxon>
        <taxon>Cytophagales</taxon>
        <taxon>Spirosomataceae</taxon>
        <taxon>Salmonirosea</taxon>
    </lineage>
</organism>
<dbReference type="AlphaFoldDB" id="A0A7C9BIA5"/>
<sequence length="238" mass="26826">MQKLLSILLLQLPLFVCYGQKTEISVQIHSGFSTYGGKSATATPSVFINDTGPPFYLIDSPYGKKSEFPYGFALQAQRLSSKNLLLGIRMGYDRFSTISHFDSYGAMGGRSSVEDGEVNLQTDLLWANPYFGYRLPVKNVRLDITAGFNVGSILKSTYIVSYENQSDFFEKQVDNYRINTKMDFGPTAGVSAEYKMVGIQASYCYGLVNYMRGLEYLPNAQAWVYSRYLRLGMSYRVK</sequence>
<dbReference type="RefSeq" id="WP_152760656.1">
    <property type="nucleotide sequence ID" value="NZ_WHLY01000002.1"/>
</dbReference>
<gene>
    <name evidence="1" type="ORF">GBK04_14005</name>
</gene>
<reference evidence="1 2" key="1">
    <citation type="submission" date="2019-10" db="EMBL/GenBank/DDBJ databases">
        <title>Draft Genome Sequence of Cytophagaceae sp. SJW1-29.</title>
        <authorList>
            <person name="Choi A."/>
        </authorList>
    </citation>
    <scope>NUCLEOTIDE SEQUENCE [LARGE SCALE GENOMIC DNA]</scope>
    <source>
        <strain evidence="1 2">SJW1-29</strain>
    </source>
</reference>
<comment type="caution">
    <text evidence="1">The sequence shown here is derived from an EMBL/GenBank/DDBJ whole genome shotgun (WGS) entry which is preliminary data.</text>
</comment>